<proteinExistence type="predicted"/>
<evidence type="ECO:0000313" key="2">
    <source>
        <dbReference type="Proteomes" id="UP000187822"/>
    </source>
</evidence>
<organism evidence="1 2">
    <name type="scientific">Cuniculiplasma divulgatum</name>
    <dbReference type="NCBI Taxonomy" id="1673428"/>
    <lineage>
        <taxon>Archaea</taxon>
        <taxon>Methanobacteriati</taxon>
        <taxon>Thermoplasmatota</taxon>
        <taxon>Thermoplasmata</taxon>
        <taxon>Thermoplasmatales</taxon>
        <taxon>Cuniculiplasmataceae</taxon>
        <taxon>Cuniculiplasma</taxon>
    </lineage>
</organism>
<dbReference type="Pfam" id="PF00300">
    <property type="entry name" value="His_Phos_1"/>
    <property type="match status" value="1"/>
</dbReference>
<sequence>MTKLYFVRHAETRIDADAAPDRWELTDSAYGAVVKMFNGISTDSIDCIYYSPLQKASQTADIISNIYGIVKVERDCLKEAERHFPYVEHGTFTRYVDQYLSGHEDKNFERYNDVRERIVSCVTDILRESMGKSVMVVSHGIVITVLYRHLIGTALDPISWKTLKMPDLSVIDLDTGMVERGFYSGYRIRPLIKGKQ</sequence>
<dbReference type="PANTHER" id="PTHR48100:SF1">
    <property type="entry name" value="HISTIDINE PHOSPHATASE FAMILY PROTEIN-RELATED"/>
    <property type="match status" value="1"/>
</dbReference>
<protein>
    <submittedName>
        <fullName evidence="1">Phosphoglycerate mutase family protein</fullName>
    </submittedName>
</protein>
<dbReference type="Proteomes" id="UP000187822">
    <property type="component" value="Chromosome I"/>
</dbReference>
<dbReference type="SUPFAM" id="SSF53254">
    <property type="entry name" value="Phosphoglycerate mutase-like"/>
    <property type="match status" value="1"/>
</dbReference>
<dbReference type="STRING" id="1673428.CPM_0661"/>
<accession>A0A1R4A6C2</accession>
<dbReference type="KEGG" id="cdiv:CPM_0661"/>
<dbReference type="InterPro" id="IPR050275">
    <property type="entry name" value="PGM_Phosphatase"/>
</dbReference>
<gene>
    <name evidence="1" type="ORF">CPM_0661</name>
</gene>
<dbReference type="InterPro" id="IPR013078">
    <property type="entry name" value="His_Pase_superF_clade-1"/>
</dbReference>
<keyword evidence="2" id="KW-1185">Reference proteome</keyword>
<dbReference type="CDD" id="cd07067">
    <property type="entry name" value="HP_PGM_like"/>
    <property type="match status" value="1"/>
</dbReference>
<dbReference type="Gene3D" id="3.40.50.1240">
    <property type="entry name" value="Phosphoglycerate mutase-like"/>
    <property type="match status" value="1"/>
</dbReference>
<dbReference type="EMBL" id="LT719092">
    <property type="protein sequence ID" value="SJK84523.1"/>
    <property type="molecule type" value="Genomic_DNA"/>
</dbReference>
<dbReference type="GO" id="GO:0005737">
    <property type="term" value="C:cytoplasm"/>
    <property type="evidence" value="ECO:0007669"/>
    <property type="project" value="TreeGrafter"/>
</dbReference>
<dbReference type="AlphaFoldDB" id="A0A1R4A6C2"/>
<dbReference type="PANTHER" id="PTHR48100">
    <property type="entry name" value="BROAD-SPECIFICITY PHOSPHATASE YOR283W-RELATED"/>
    <property type="match status" value="1"/>
</dbReference>
<dbReference type="GO" id="GO:0016791">
    <property type="term" value="F:phosphatase activity"/>
    <property type="evidence" value="ECO:0007669"/>
    <property type="project" value="TreeGrafter"/>
</dbReference>
<name>A0A1R4A6C2_9ARCH</name>
<reference evidence="2" key="1">
    <citation type="submission" date="2016-06" db="EMBL/GenBank/DDBJ databases">
        <authorList>
            <person name="Toshchakov V.S."/>
        </authorList>
    </citation>
    <scope>NUCLEOTIDE SEQUENCE [LARGE SCALE GENOMIC DNA]</scope>
    <source>
        <strain>PM4 (JCM 30641</strain>
        <strain evidence="2">\VKM B-2940)</strain>
    </source>
</reference>
<dbReference type="InterPro" id="IPR029033">
    <property type="entry name" value="His_PPase_superfam"/>
</dbReference>
<evidence type="ECO:0000313" key="1">
    <source>
        <dbReference type="EMBL" id="SJK84523.1"/>
    </source>
</evidence>